<evidence type="ECO:0000313" key="2">
    <source>
        <dbReference type="Proteomes" id="UP000805193"/>
    </source>
</evidence>
<reference evidence="1 2" key="1">
    <citation type="journal article" date="2020" name="Cell">
        <title>Large-Scale Comparative Analyses of Tick Genomes Elucidate Their Genetic Diversity and Vector Capacities.</title>
        <authorList>
            <consortium name="Tick Genome and Microbiome Consortium (TIGMIC)"/>
            <person name="Jia N."/>
            <person name="Wang J."/>
            <person name="Shi W."/>
            <person name="Du L."/>
            <person name="Sun Y."/>
            <person name="Zhan W."/>
            <person name="Jiang J.F."/>
            <person name="Wang Q."/>
            <person name="Zhang B."/>
            <person name="Ji P."/>
            <person name="Bell-Sakyi L."/>
            <person name="Cui X.M."/>
            <person name="Yuan T.T."/>
            <person name="Jiang B.G."/>
            <person name="Yang W.F."/>
            <person name="Lam T.T."/>
            <person name="Chang Q.C."/>
            <person name="Ding S.J."/>
            <person name="Wang X.J."/>
            <person name="Zhu J.G."/>
            <person name="Ruan X.D."/>
            <person name="Zhao L."/>
            <person name="Wei J.T."/>
            <person name="Ye R.Z."/>
            <person name="Que T.C."/>
            <person name="Du C.H."/>
            <person name="Zhou Y.H."/>
            <person name="Cheng J.X."/>
            <person name="Dai P.F."/>
            <person name="Guo W.B."/>
            <person name="Han X.H."/>
            <person name="Huang E.J."/>
            <person name="Li L.F."/>
            <person name="Wei W."/>
            <person name="Gao Y.C."/>
            <person name="Liu J.Z."/>
            <person name="Shao H.Z."/>
            <person name="Wang X."/>
            <person name="Wang C.C."/>
            <person name="Yang T.C."/>
            <person name="Huo Q.B."/>
            <person name="Li W."/>
            <person name="Chen H.Y."/>
            <person name="Chen S.E."/>
            <person name="Zhou L.G."/>
            <person name="Ni X.B."/>
            <person name="Tian J.H."/>
            <person name="Sheng Y."/>
            <person name="Liu T."/>
            <person name="Pan Y.S."/>
            <person name="Xia L.Y."/>
            <person name="Li J."/>
            <person name="Zhao F."/>
            <person name="Cao W.C."/>
        </authorList>
    </citation>
    <scope>NUCLEOTIDE SEQUENCE [LARGE SCALE GENOMIC DNA]</scope>
    <source>
        <strain evidence="1">Iper-2018</strain>
    </source>
</reference>
<sequence>MRLGLLAFLHSATAFFESEKTRSSRAVAEELRAGKEIAAVFRGTGESCAAVSVYAAMMRELIGNVGKALLGVPEMFAMCDRAGNNGIMNDDENASPQGASFSHEVFVVSPTIRGAAFCSLFRCVPSGVALAFARA</sequence>
<gene>
    <name evidence="1" type="ORF">HPB47_025817</name>
</gene>
<dbReference type="Proteomes" id="UP000805193">
    <property type="component" value="Unassembled WGS sequence"/>
</dbReference>
<dbReference type="EMBL" id="JABSTQ010009654">
    <property type="protein sequence ID" value="KAG0427143.1"/>
    <property type="molecule type" value="Genomic_DNA"/>
</dbReference>
<keyword evidence="2" id="KW-1185">Reference proteome</keyword>
<organism evidence="1 2">
    <name type="scientific">Ixodes persulcatus</name>
    <name type="common">Taiga tick</name>
    <dbReference type="NCBI Taxonomy" id="34615"/>
    <lineage>
        <taxon>Eukaryota</taxon>
        <taxon>Metazoa</taxon>
        <taxon>Ecdysozoa</taxon>
        <taxon>Arthropoda</taxon>
        <taxon>Chelicerata</taxon>
        <taxon>Arachnida</taxon>
        <taxon>Acari</taxon>
        <taxon>Parasitiformes</taxon>
        <taxon>Ixodida</taxon>
        <taxon>Ixodoidea</taxon>
        <taxon>Ixodidae</taxon>
        <taxon>Ixodinae</taxon>
        <taxon>Ixodes</taxon>
    </lineage>
</organism>
<protein>
    <submittedName>
        <fullName evidence="1">Uncharacterized protein</fullName>
    </submittedName>
</protein>
<name>A0AC60Q2E6_IXOPE</name>
<evidence type="ECO:0000313" key="1">
    <source>
        <dbReference type="EMBL" id="KAG0427143.1"/>
    </source>
</evidence>
<comment type="caution">
    <text evidence="1">The sequence shown here is derived from an EMBL/GenBank/DDBJ whole genome shotgun (WGS) entry which is preliminary data.</text>
</comment>
<accession>A0AC60Q2E6</accession>
<proteinExistence type="predicted"/>